<protein>
    <recommendedName>
        <fullName evidence="4">F-box domain-containing protein</fullName>
    </recommendedName>
</protein>
<evidence type="ECO:0000313" key="2">
    <source>
        <dbReference type="EMBL" id="PPR06866.1"/>
    </source>
</evidence>
<dbReference type="OrthoDB" id="3048034at2759"/>
<organism evidence="2 3">
    <name type="scientific">Gymnopilus dilepis</name>
    <dbReference type="NCBI Taxonomy" id="231916"/>
    <lineage>
        <taxon>Eukaryota</taxon>
        <taxon>Fungi</taxon>
        <taxon>Dikarya</taxon>
        <taxon>Basidiomycota</taxon>
        <taxon>Agaricomycotina</taxon>
        <taxon>Agaricomycetes</taxon>
        <taxon>Agaricomycetidae</taxon>
        <taxon>Agaricales</taxon>
        <taxon>Agaricineae</taxon>
        <taxon>Hymenogastraceae</taxon>
        <taxon>Gymnopilus</taxon>
    </lineage>
</organism>
<evidence type="ECO:0000256" key="1">
    <source>
        <dbReference type="SAM" id="MobiDB-lite"/>
    </source>
</evidence>
<name>A0A409YV22_9AGAR</name>
<comment type="caution">
    <text evidence="2">The sequence shown here is derived from an EMBL/GenBank/DDBJ whole genome shotgun (WGS) entry which is preliminary data.</text>
</comment>
<gene>
    <name evidence="2" type="ORF">CVT26_003990</name>
</gene>
<sequence length="365" mass="41730">MVVSFPQELVRLIIEEVDGDTATLYSLALTCKHLHSEAIRALYRSMTLSDGTLQYKFLLRIRKDPQLCKLVQIYHSPRTTNKQRGSLWGLIRTCLPLMVNLKELSLVHVPGDPMKILPSTPKGQPAPFQLKKLRVAVLEHQNKVVQLLESQPELEHLHVLDLDSFAVISPQACPKLRILYTNVYFARLILPGRHVIELGLQFGGGFWNDVPFNFNIDDALSQDDTAHVRRLAIDRNLYRWIPDTDSERNDSERDDSNDERGGKPFQNVEVLQVTQKYIGGVAQFRHATTTFPQLRHIIFAPSTPILPEREEELYEDVPLLFTNPSKLQHVDVLWSAPNLYRRWGSDGVPEADLISLPPIFHDRLA</sequence>
<reference evidence="2 3" key="1">
    <citation type="journal article" date="2018" name="Evol. Lett.">
        <title>Horizontal gene cluster transfer increased hallucinogenic mushroom diversity.</title>
        <authorList>
            <person name="Reynolds H.T."/>
            <person name="Vijayakumar V."/>
            <person name="Gluck-Thaler E."/>
            <person name="Korotkin H.B."/>
            <person name="Matheny P.B."/>
            <person name="Slot J.C."/>
        </authorList>
    </citation>
    <scope>NUCLEOTIDE SEQUENCE [LARGE SCALE GENOMIC DNA]</scope>
    <source>
        <strain evidence="2 3">SRW20</strain>
    </source>
</reference>
<dbReference type="EMBL" id="NHYE01000232">
    <property type="protein sequence ID" value="PPR06866.1"/>
    <property type="molecule type" value="Genomic_DNA"/>
</dbReference>
<feature type="region of interest" description="Disordered" evidence="1">
    <location>
        <begin position="244"/>
        <end position="265"/>
    </location>
</feature>
<evidence type="ECO:0000313" key="3">
    <source>
        <dbReference type="Proteomes" id="UP000284706"/>
    </source>
</evidence>
<evidence type="ECO:0008006" key="4">
    <source>
        <dbReference type="Google" id="ProtNLM"/>
    </source>
</evidence>
<proteinExistence type="predicted"/>
<dbReference type="InParanoid" id="A0A409YV22"/>
<keyword evidence="3" id="KW-1185">Reference proteome</keyword>
<accession>A0A409YV22</accession>
<dbReference type="Proteomes" id="UP000284706">
    <property type="component" value="Unassembled WGS sequence"/>
</dbReference>
<dbReference type="AlphaFoldDB" id="A0A409YV22"/>